<dbReference type="InterPro" id="IPR001005">
    <property type="entry name" value="SANT/Myb"/>
</dbReference>
<dbReference type="Gene3D" id="1.10.10.60">
    <property type="entry name" value="Homeodomain-like"/>
    <property type="match status" value="1"/>
</dbReference>
<dbReference type="GO" id="GO:0000118">
    <property type="term" value="C:histone deacetylase complex"/>
    <property type="evidence" value="ECO:0000318"/>
    <property type="project" value="GO_Central"/>
</dbReference>
<feature type="compositionally biased region" description="Low complexity" evidence="6">
    <location>
        <begin position="9"/>
        <end position="21"/>
    </location>
</feature>
<dbReference type="InterPro" id="IPR051066">
    <property type="entry name" value="Trans_reg/Corepressor"/>
</dbReference>
<dbReference type="KEGG" id="mbr:MONBRDRAFT_23041"/>
<evidence type="ECO:0000259" key="7">
    <source>
        <dbReference type="SMART" id="SM00717"/>
    </source>
</evidence>
<feature type="region of interest" description="Disordered" evidence="6">
    <location>
        <begin position="290"/>
        <end position="315"/>
    </location>
</feature>
<keyword evidence="5" id="KW-0539">Nucleus</keyword>
<dbReference type="GO" id="GO:0008270">
    <property type="term" value="F:zinc ion binding"/>
    <property type="evidence" value="ECO:0007669"/>
    <property type="project" value="UniProtKB-KW"/>
</dbReference>
<dbReference type="FunFam" id="1.10.10.60:FF:000012">
    <property type="entry name" value="Metastasis-associated 1 family, member 3"/>
    <property type="match status" value="1"/>
</dbReference>
<proteinExistence type="predicted"/>
<dbReference type="EMBL" id="CH991544">
    <property type="protein sequence ID" value="EDQ91838.1"/>
    <property type="molecule type" value="Genomic_DNA"/>
</dbReference>
<gene>
    <name evidence="8" type="ORF">MONBRDRAFT_23041</name>
</gene>
<reference evidence="8 9" key="1">
    <citation type="journal article" date="2008" name="Nature">
        <title>The genome of the choanoflagellate Monosiga brevicollis and the origin of metazoans.</title>
        <authorList>
            <consortium name="JGI Sequencing"/>
            <person name="King N."/>
            <person name="Westbrook M.J."/>
            <person name="Young S.L."/>
            <person name="Kuo A."/>
            <person name="Abedin M."/>
            <person name="Chapman J."/>
            <person name="Fairclough S."/>
            <person name="Hellsten U."/>
            <person name="Isogai Y."/>
            <person name="Letunic I."/>
            <person name="Marr M."/>
            <person name="Pincus D."/>
            <person name="Putnam N."/>
            <person name="Rokas A."/>
            <person name="Wright K.J."/>
            <person name="Zuzow R."/>
            <person name="Dirks W."/>
            <person name="Good M."/>
            <person name="Goodstein D."/>
            <person name="Lemons D."/>
            <person name="Li W."/>
            <person name="Lyons J.B."/>
            <person name="Morris A."/>
            <person name="Nichols S."/>
            <person name="Richter D.J."/>
            <person name="Salamov A."/>
            <person name="Bork P."/>
            <person name="Lim W.A."/>
            <person name="Manning G."/>
            <person name="Miller W.T."/>
            <person name="McGinnis W."/>
            <person name="Shapiro H."/>
            <person name="Tjian R."/>
            <person name="Grigoriev I.V."/>
            <person name="Rokhsar D."/>
        </authorList>
    </citation>
    <scope>NUCLEOTIDE SEQUENCE [LARGE SCALE GENOMIC DNA]</scope>
    <source>
        <strain evidence="9">MX1 / ATCC 50154</strain>
    </source>
</reference>
<evidence type="ECO:0000256" key="6">
    <source>
        <dbReference type="SAM" id="MobiDB-lite"/>
    </source>
</evidence>
<dbReference type="RefSeq" id="XP_001743124.1">
    <property type="nucleotide sequence ID" value="XM_001743072.1"/>
</dbReference>
<feature type="domain" description="Myb-like" evidence="7">
    <location>
        <begin position="166"/>
        <end position="214"/>
    </location>
</feature>
<organism evidence="8 9">
    <name type="scientific">Monosiga brevicollis</name>
    <name type="common">Choanoflagellate</name>
    <dbReference type="NCBI Taxonomy" id="81824"/>
    <lineage>
        <taxon>Eukaryota</taxon>
        <taxon>Choanoflagellata</taxon>
        <taxon>Craspedida</taxon>
        <taxon>Salpingoecidae</taxon>
        <taxon>Monosiga</taxon>
    </lineage>
</organism>
<dbReference type="GO" id="GO:0045892">
    <property type="term" value="P:negative regulation of DNA-templated transcription"/>
    <property type="evidence" value="ECO:0000318"/>
    <property type="project" value="GO_Central"/>
</dbReference>
<keyword evidence="2" id="KW-0863">Zinc-finger</keyword>
<evidence type="ECO:0000256" key="5">
    <source>
        <dbReference type="ARBA" id="ARBA00023242"/>
    </source>
</evidence>
<dbReference type="eggNOG" id="KOG1194">
    <property type="taxonomic scope" value="Eukaryota"/>
</dbReference>
<name>A9USU3_MONBE</name>
<dbReference type="InParanoid" id="A9USU3"/>
<dbReference type="SUPFAM" id="SSF46689">
    <property type="entry name" value="Homeodomain-like"/>
    <property type="match status" value="1"/>
</dbReference>
<dbReference type="PANTHER" id="PTHR16089">
    <property type="entry name" value="REST COREPRESSOR COREST PROTEIN-RELATED"/>
    <property type="match status" value="1"/>
</dbReference>
<evidence type="ECO:0000313" key="8">
    <source>
        <dbReference type="EMBL" id="EDQ91838.1"/>
    </source>
</evidence>
<keyword evidence="4" id="KW-0238">DNA-binding</keyword>
<keyword evidence="1" id="KW-0479">Metal-binding</keyword>
<sequence>MATSTAGQVAESAATVEASVAQDAGQEARDRALATRNTATEESSEADLAQQDDRIRVGAEYQAHLPAHETVYDTAQLRSQLVHPRRMWRPADCPFSAQKLEDVVKQLRQIAPNHKRDQLLGVLYWNKFDLEATKKDLQDYVPHPCELQCDSVGGRHTRLTGSLLDDDVNWSDDDVKMFAALFRQYGKYFHKISARMPHKPIANIIKFYYHWKKVHRVDNPASLKRAPSPTSGKQILSEIERLRQHKNNAQTSQKRAKALQAQIDSFEDPIAQVDVPPHIAELAAKRAKSELQAPAATPSSVDNQVQTSSDGETQQAQVFSKMIMSHRSKVGEDPEAISRLLLERQGARVSPQAVRTPISCTA</sequence>
<evidence type="ECO:0000256" key="1">
    <source>
        <dbReference type="ARBA" id="ARBA00022723"/>
    </source>
</evidence>
<feature type="compositionally biased region" description="Polar residues" evidence="6">
    <location>
        <begin position="297"/>
        <end position="315"/>
    </location>
</feature>
<evidence type="ECO:0000256" key="3">
    <source>
        <dbReference type="ARBA" id="ARBA00022833"/>
    </source>
</evidence>
<dbReference type="GeneID" id="5888572"/>
<dbReference type="Proteomes" id="UP000001357">
    <property type="component" value="Unassembled WGS sequence"/>
</dbReference>
<dbReference type="InterPro" id="IPR009057">
    <property type="entry name" value="Homeodomain-like_sf"/>
</dbReference>
<dbReference type="STRING" id="81824.A9USU3"/>
<accession>A9USU3</accession>
<dbReference type="AlphaFoldDB" id="A9USU3"/>
<evidence type="ECO:0000256" key="2">
    <source>
        <dbReference type="ARBA" id="ARBA00022771"/>
    </source>
</evidence>
<keyword evidence="3" id="KW-0862">Zinc</keyword>
<feature type="region of interest" description="Disordered" evidence="6">
    <location>
        <begin position="1"/>
        <end position="52"/>
    </location>
</feature>
<protein>
    <recommendedName>
        <fullName evidence="7">Myb-like domain-containing protein</fullName>
    </recommendedName>
</protein>
<evidence type="ECO:0000256" key="4">
    <source>
        <dbReference type="ARBA" id="ARBA00023125"/>
    </source>
</evidence>
<keyword evidence="9" id="KW-1185">Reference proteome</keyword>
<dbReference type="GO" id="GO:0003677">
    <property type="term" value="F:DNA binding"/>
    <property type="evidence" value="ECO:0007669"/>
    <property type="project" value="UniProtKB-KW"/>
</dbReference>
<dbReference type="SMART" id="SM00717">
    <property type="entry name" value="SANT"/>
    <property type="match status" value="1"/>
</dbReference>
<evidence type="ECO:0000313" key="9">
    <source>
        <dbReference type="Proteomes" id="UP000001357"/>
    </source>
</evidence>
<dbReference type="GO" id="GO:0006357">
    <property type="term" value="P:regulation of transcription by RNA polymerase II"/>
    <property type="evidence" value="ECO:0000318"/>
    <property type="project" value="GO_Central"/>
</dbReference>
<dbReference type="PANTHER" id="PTHR16089:SF28">
    <property type="entry name" value="REST COREPRESSOR"/>
    <property type="match status" value="1"/>
</dbReference>
<dbReference type="GO" id="GO:0003714">
    <property type="term" value="F:transcription corepressor activity"/>
    <property type="evidence" value="ECO:0000318"/>
    <property type="project" value="GO_Central"/>
</dbReference>
<dbReference type="GO" id="GO:0005667">
    <property type="term" value="C:transcription regulator complex"/>
    <property type="evidence" value="ECO:0000318"/>
    <property type="project" value="GO_Central"/>
</dbReference>